<organism evidence="2 3">
    <name type="scientific">Caligus rogercresseyi</name>
    <name type="common">Sea louse</name>
    <dbReference type="NCBI Taxonomy" id="217165"/>
    <lineage>
        <taxon>Eukaryota</taxon>
        <taxon>Metazoa</taxon>
        <taxon>Ecdysozoa</taxon>
        <taxon>Arthropoda</taxon>
        <taxon>Crustacea</taxon>
        <taxon>Multicrustacea</taxon>
        <taxon>Hexanauplia</taxon>
        <taxon>Copepoda</taxon>
        <taxon>Siphonostomatoida</taxon>
        <taxon>Caligidae</taxon>
        <taxon>Caligus</taxon>
    </lineage>
</organism>
<evidence type="ECO:0000256" key="1">
    <source>
        <dbReference type="SAM" id="Phobius"/>
    </source>
</evidence>
<feature type="transmembrane region" description="Helical" evidence="1">
    <location>
        <begin position="12"/>
        <end position="37"/>
    </location>
</feature>
<name>A0A7T8HI02_CALRO</name>
<keyword evidence="1" id="KW-0472">Membrane</keyword>
<protein>
    <submittedName>
        <fullName evidence="2">Uncharacterized protein</fullName>
    </submittedName>
</protein>
<reference evidence="3" key="1">
    <citation type="submission" date="2021-01" db="EMBL/GenBank/DDBJ databases">
        <title>Caligus Genome Assembly.</title>
        <authorList>
            <person name="Gallardo-Escarate C."/>
        </authorList>
    </citation>
    <scope>NUCLEOTIDE SEQUENCE [LARGE SCALE GENOMIC DNA]</scope>
</reference>
<accession>A0A7T8HI02</accession>
<keyword evidence="1" id="KW-0812">Transmembrane</keyword>
<keyword evidence="1" id="KW-1133">Transmembrane helix</keyword>
<proteinExistence type="predicted"/>
<dbReference type="AlphaFoldDB" id="A0A7T8HI02"/>
<dbReference type="Proteomes" id="UP000595437">
    <property type="component" value="Chromosome 7"/>
</dbReference>
<dbReference type="EMBL" id="CP045896">
    <property type="protein sequence ID" value="QQP49890.1"/>
    <property type="molecule type" value="Genomic_DNA"/>
</dbReference>
<gene>
    <name evidence="2" type="ORF">FKW44_010709</name>
</gene>
<evidence type="ECO:0000313" key="2">
    <source>
        <dbReference type="EMBL" id="QQP49890.1"/>
    </source>
</evidence>
<keyword evidence="3" id="KW-1185">Reference proteome</keyword>
<sequence>MLYLLTWMAKINLITTIFLHSLSILSLKVLHVVMISLGYKAAQYLLMETLRLFCLWEQTCLSNFS</sequence>
<evidence type="ECO:0000313" key="3">
    <source>
        <dbReference type="Proteomes" id="UP000595437"/>
    </source>
</evidence>